<reference evidence="1" key="1">
    <citation type="submission" date="2017-03" db="EMBL/GenBank/DDBJ databases">
        <authorList>
            <consortium name="AG Boll"/>
        </authorList>
    </citation>
    <scope>NUCLEOTIDE SEQUENCE [LARGE SCALE GENOMIC DNA]</scope>
    <source>
        <strain evidence="1">Chol</strain>
    </source>
</reference>
<dbReference type="AlphaFoldDB" id="A0A7Z7MUY0"/>
<dbReference type="InterPro" id="IPR036390">
    <property type="entry name" value="WH_DNA-bd_sf"/>
</dbReference>
<dbReference type="InterPro" id="IPR036388">
    <property type="entry name" value="WH-like_DNA-bd_sf"/>
</dbReference>
<evidence type="ECO:0000313" key="1">
    <source>
        <dbReference type="EMBL" id="SMB24833.1"/>
    </source>
</evidence>
<evidence type="ECO:0000313" key="2">
    <source>
        <dbReference type="Proteomes" id="UP000242886"/>
    </source>
</evidence>
<accession>A0A7Z7MUY0</accession>
<name>A0A7Z7MUY0_9PROT</name>
<keyword evidence="2" id="KW-1185">Reference proteome</keyword>
<dbReference type="EMBL" id="LT837803">
    <property type="protein sequence ID" value="SMB24833.1"/>
    <property type="molecule type" value="Genomic_DNA"/>
</dbReference>
<evidence type="ECO:0008006" key="3">
    <source>
        <dbReference type="Google" id="ProtNLM"/>
    </source>
</evidence>
<dbReference type="Gene3D" id="1.10.10.10">
    <property type="entry name" value="Winged helix-like DNA-binding domain superfamily/Winged helix DNA-binding domain"/>
    <property type="match status" value="1"/>
</dbReference>
<dbReference type="Proteomes" id="UP000242886">
    <property type="component" value="Chromosome SDENCHOL"/>
</dbReference>
<protein>
    <recommendedName>
        <fullName evidence="3">HTH iclR-type domain-containing protein</fullName>
    </recommendedName>
</protein>
<dbReference type="SUPFAM" id="SSF46785">
    <property type="entry name" value="Winged helix' DNA-binding domain"/>
    <property type="match status" value="1"/>
</dbReference>
<dbReference type="RefSeq" id="WP_154716371.1">
    <property type="nucleotide sequence ID" value="NZ_LT837803.1"/>
</dbReference>
<gene>
    <name evidence="1" type="ORF">SDENCHOL_11150</name>
</gene>
<sequence length="170" mass="19686">MTIDRKVFDQNFYRVSYLLSRFMVPYMRSVYREFDGDILLNIVIGEIGTRNLGQFYEASRNSKTFESRLGDVNEHRRVLRPCNALSISDASGIPRETVRRKVNVLIERGWVSQNERGHLYLTPEVAKHFQRFLLLLIEELLPAAQELAEVLEQPPIFPESRSTGKPADTD</sequence>
<organism evidence="1 2">
    <name type="scientific">Sterolibacterium denitrificans</name>
    <dbReference type="NCBI Taxonomy" id="157592"/>
    <lineage>
        <taxon>Bacteria</taxon>
        <taxon>Pseudomonadati</taxon>
        <taxon>Pseudomonadota</taxon>
        <taxon>Betaproteobacteria</taxon>
        <taxon>Nitrosomonadales</taxon>
        <taxon>Sterolibacteriaceae</taxon>
        <taxon>Sterolibacterium</taxon>
    </lineage>
</organism>
<proteinExistence type="predicted"/>